<reference evidence="2" key="1">
    <citation type="submission" date="2020-02" db="EMBL/GenBank/DDBJ databases">
        <authorList>
            <person name="Meier V. D."/>
        </authorList>
    </citation>
    <scope>NUCLEOTIDE SEQUENCE</scope>
    <source>
        <strain evidence="2">AVDCRST_MAG58</strain>
    </source>
</reference>
<dbReference type="InterPro" id="IPR019734">
    <property type="entry name" value="TPR_rpt"/>
</dbReference>
<dbReference type="InterPro" id="IPR011990">
    <property type="entry name" value="TPR-like_helical_dom_sf"/>
</dbReference>
<evidence type="ECO:0000256" key="1">
    <source>
        <dbReference type="PROSITE-ProRule" id="PRU00339"/>
    </source>
</evidence>
<dbReference type="PANTHER" id="PTHR47691:SF3">
    <property type="entry name" value="HTH-TYPE TRANSCRIPTIONAL REGULATOR RV0890C-RELATED"/>
    <property type="match status" value="1"/>
</dbReference>
<dbReference type="SUPFAM" id="SSF48452">
    <property type="entry name" value="TPR-like"/>
    <property type="match status" value="1"/>
</dbReference>
<accession>A0A6J4QWX5</accession>
<gene>
    <name evidence="2" type="ORF">AVDCRST_MAG58-734</name>
</gene>
<dbReference type="Pfam" id="PF13424">
    <property type="entry name" value="TPR_12"/>
    <property type="match status" value="1"/>
</dbReference>
<organism evidence="2">
    <name type="scientific">uncultured Rubrobacteraceae bacterium</name>
    <dbReference type="NCBI Taxonomy" id="349277"/>
    <lineage>
        <taxon>Bacteria</taxon>
        <taxon>Bacillati</taxon>
        <taxon>Actinomycetota</taxon>
        <taxon>Rubrobacteria</taxon>
        <taxon>Rubrobacterales</taxon>
        <taxon>Rubrobacteraceae</taxon>
        <taxon>environmental samples</taxon>
    </lineage>
</organism>
<dbReference type="PROSITE" id="PS50005">
    <property type="entry name" value="TPR"/>
    <property type="match status" value="1"/>
</dbReference>
<dbReference type="Gene3D" id="1.25.40.10">
    <property type="entry name" value="Tetratricopeptide repeat domain"/>
    <property type="match status" value="1"/>
</dbReference>
<keyword evidence="1" id="KW-0802">TPR repeat</keyword>
<name>A0A6J4QWX5_9ACTN</name>
<feature type="repeat" description="TPR" evidence="1">
    <location>
        <begin position="12"/>
        <end position="45"/>
    </location>
</feature>
<proteinExistence type="predicted"/>
<protein>
    <submittedName>
        <fullName evidence="2">Uncharacterized protein</fullName>
    </submittedName>
</protein>
<dbReference type="PANTHER" id="PTHR47691">
    <property type="entry name" value="REGULATOR-RELATED"/>
    <property type="match status" value="1"/>
</dbReference>
<dbReference type="EMBL" id="CADCVF010000019">
    <property type="protein sequence ID" value="CAA9450258.1"/>
    <property type="molecule type" value="Genomic_DNA"/>
</dbReference>
<evidence type="ECO:0000313" key="2">
    <source>
        <dbReference type="EMBL" id="CAA9450258.1"/>
    </source>
</evidence>
<dbReference type="AlphaFoldDB" id="A0A6J4QWX5"/>
<sequence length="140" mass="15096">MSRSKEHAWGIARTLASLGNVACEAGEYTRASRLYEESLELGGRRMGLNHTILICLEGLARVAVAQGRMKRAAHLFGTAAALREDRGWPLPPSKRTEHDRTVAAAHGALGKEAFTAAWTRGHALPLEEAIEDTLLGKGAI</sequence>